<comment type="function">
    <text evidence="2">Decomposes hydrogen peroxide into water and oxygen; serves to protect cells from the toxic effects of hydrogen peroxide.</text>
</comment>
<dbReference type="InterPro" id="IPR011614">
    <property type="entry name" value="Catalase_core"/>
</dbReference>
<dbReference type="Pfam" id="PF00199">
    <property type="entry name" value="Catalase"/>
    <property type="match status" value="1"/>
</dbReference>
<dbReference type="PANTHER" id="PTHR11465">
    <property type="entry name" value="CATALASE"/>
    <property type="match status" value="1"/>
</dbReference>
<dbReference type="InterPro" id="IPR018028">
    <property type="entry name" value="Catalase"/>
</dbReference>
<evidence type="ECO:0000256" key="4">
    <source>
        <dbReference type="ARBA" id="ARBA00014132"/>
    </source>
</evidence>
<evidence type="ECO:0000256" key="3">
    <source>
        <dbReference type="ARBA" id="ARBA00012314"/>
    </source>
</evidence>
<protein>
    <recommendedName>
        <fullName evidence="4">Catalase</fullName>
        <ecNumber evidence="3">1.11.1.6</ecNumber>
    </recommendedName>
</protein>
<evidence type="ECO:0000259" key="6">
    <source>
        <dbReference type="SMART" id="SM01060"/>
    </source>
</evidence>
<evidence type="ECO:0000256" key="2">
    <source>
        <dbReference type="ARBA" id="ARBA00002974"/>
    </source>
</evidence>
<feature type="region of interest" description="Disordered" evidence="5">
    <location>
        <begin position="185"/>
        <end position="235"/>
    </location>
</feature>
<dbReference type="EMBL" id="NKQU01000522">
    <property type="protein sequence ID" value="OZI86610.1"/>
    <property type="molecule type" value="Genomic_DNA"/>
</dbReference>
<dbReference type="Proteomes" id="UP000217163">
    <property type="component" value="Unassembled WGS sequence"/>
</dbReference>
<name>A0A261WKU9_9PSED</name>
<dbReference type="GO" id="GO:0042542">
    <property type="term" value="P:response to hydrogen peroxide"/>
    <property type="evidence" value="ECO:0007669"/>
    <property type="project" value="TreeGrafter"/>
</dbReference>
<dbReference type="EC" id="1.11.1.6" evidence="3"/>
<dbReference type="GO" id="GO:0004096">
    <property type="term" value="F:catalase activity"/>
    <property type="evidence" value="ECO:0007669"/>
    <property type="project" value="UniProtKB-EC"/>
</dbReference>
<gene>
    <name evidence="7" type="ORF">CFN58_10670</name>
</gene>
<dbReference type="GO" id="GO:0042744">
    <property type="term" value="P:hydrogen peroxide catabolic process"/>
    <property type="evidence" value="ECO:0007669"/>
    <property type="project" value="TreeGrafter"/>
</dbReference>
<dbReference type="Gene3D" id="2.40.180.10">
    <property type="entry name" value="Catalase core domain"/>
    <property type="match status" value="1"/>
</dbReference>
<feature type="non-terminal residue" evidence="7">
    <location>
        <position position="1"/>
    </location>
</feature>
<evidence type="ECO:0000256" key="5">
    <source>
        <dbReference type="SAM" id="MobiDB-lite"/>
    </source>
</evidence>
<evidence type="ECO:0000313" key="7">
    <source>
        <dbReference type="EMBL" id="OZI86610.1"/>
    </source>
</evidence>
<dbReference type="GO" id="GO:0020037">
    <property type="term" value="F:heme binding"/>
    <property type="evidence" value="ECO:0007669"/>
    <property type="project" value="InterPro"/>
</dbReference>
<dbReference type="GO" id="GO:0005737">
    <property type="term" value="C:cytoplasm"/>
    <property type="evidence" value="ECO:0007669"/>
    <property type="project" value="TreeGrafter"/>
</dbReference>
<dbReference type="PRINTS" id="PR00067">
    <property type="entry name" value="CATALASE"/>
</dbReference>
<dbReference type="PROSITE" id="PS51402">
    <property type="entry name" value="CATALASE_3"/>
    <property type="match status" value="1"/>
</dbReference>
<accession>A0A261WKU9</accession>
<comment type="cofactor">
    <cofactor evidence="1">
        <name>heme</name>
        <dbReference type="ChEBI" id="CHEBI:30413"/>
    </cofactor>
</comment>
<feature type="non-terminal residue" evidence="7">
    <location>
        <position position="235"/>
    </location>
</feature>
<feature type="domain" description="Catalase core" evidence="6">
    <location>
        <begin position="1"/>
        <end position="219"/>
    </location>
</feature>
<dbReference type="SMART" id="SM01060">
    <property type="entry name" value="Catalase"/>
    <property type="match status" value="1"/>
</dbReference>
<dbReference type="InterPro" id="IPR020835">
    <property type="entry name" value="Catalase_sf"/>
</dbReference>
<dbReference type="SUPFAM" id="SSF56634">
    <property type="entry name" value="Heme-dependent catalase-like"/>
    <property type="match status" value="1"/>
</dbReference>
<dbReference type="PROSITE" id="PS00437">
    <property type="entry name" value="CATALASE_1"/>
    <property type="match status" value="1"/>
</dbReference>
<dbReference type="AlphaFoldDB" id="A0A261WKU9"/>
<organism evidence="7 8">
    <name type="scientific">Pseudomonas avellanae</name>
    <dbReference type="NCBI Taxonomy" id="46257"/>
    <lineage>
        <taxon>Bacteria</taxon>
        <taxon>Pseudomonadati</taxon>
        <taxon>Pseudomonadota</taxon>
        <taxon>Gammaproteobacteria</taxon>
        <taxon>Pseudomonadales</taxon>
        <taxon>Pseudomonadaceae</taxon>
        <taxon>Pseudomonas</taxon>
    </lineage>
</organism>
<sequence>EATRTLTLLYSNEGTPAGYRFMDGNGVHAYKLVNAQGEVHYVKFHWKTLQGIKNLDPKQVAAVQAKDYSHLTNDLVGAIKKGDYPKWDLYVQVLKPEDLAKFDFDPLDATKIWPDVPEQKVGQMVLNKNVDNFFQETEQVALAPANLVPGIKPSEDRLLQGRIFSYADTQLYRIGANGLSLAGQSPACGGQQRQPGWAGNIGQTTSGVNYEPSRLEPRPQDTAARYSELPLSGTT</sequence>
<dbReference type="InterPro" id="IPR002226">
    <property type="entry name" value="Catalase_haem_BS"/>
</dbReference>
<evidence type="ECO:0000313" key="8">
    <source>
        <dbReference type="Proteomes" id="UP000217163"/>
    </source>
</evidence>
<proteinExistence type="predicted"/>
<dbReference type="PANTHER" id="PTHR11465:SF23">
    <property type="entry name" value="CATALASE-2"/>
    <property type="match status" value="1"/>
</dbReference>
<reference evidence="8" key="1">
    <citation type="journal article" date="2016" name="Sci. Rep.">
        <title>Genome analysis of the kiwifruit canker pathogen Pseudomonas syringae pv. actinidiae biovar 5.</title>
        <authorList>
            <person name="Fujikawa T."/>
            <person name="Sawada H."/>
        </authorList>
    </citation>
    <scope>NUCLEOTIDE SEQUENCE [LARGE SCALE GENOMIC DNA]</scope>
    <source>
        <strain evidence="8">MAFF 212061</strain>
    </source>
</reference>
<evidence type="ECO:0000256" key="1">
    <source>
        <dbReference type="ARBA" id="ARBA00001971"/>
    </source>
</evidence>
<comment type="caution">
    <text evidence="7">The sequence shown here is derived from an EMBL/GenBank/DDBJ whole genome shotgun (WGS) entry which is preliminary data.</text>
</comment>